<keyword evidence="2" id="KW-1185">Reference proteome</keyword>
<dbReference type="InParanoid" id="A0A152A9U2"/>
<dbReference type="OrthoDB" id="17108at2759"/>
<protein>
    <submittedName>
        <fullName evidence="1">Uncharacterized protein</fullName>
    </submittedName>
</protein>
<name>A0A152A9U2_TIELA</name>
<reference evidence="1 2" key="1">
    <citation type="submission" date="2015-12" db="EMBL/GenBank/DDBJ databases">
        <title>Dictyostelia acquired genes for synthesis and detection of signals that induce cell-type specialization by lateral gene transfer from prokaryotes.</title>
        <authorList>
            <person name="Gloeckner G."/>
            <person name="Schaap P."/>
        </authorList>
    </citation>
    <scope>NUCLEOTIDE SEQUENCE [LARGE SCALE GENOMIC DNA]</scope>
    <source>
        <strain evidence="1 2">TK</strain>
    </source>
</reference>
<dbReference type="FunCoup" id="A0A152A9U2">
    <property type="interactions" value="21"/>
</dbReference>
<dbReference type="AlphaFoldDB" id="A0A152A9U2"/>
<proteinExistence type="predicted"/>
<gene>
    <name evidence="1" type="ORF">DLAC_00385</name>
</gene>
<dbReference type="OMA" id="QIKDLVW"/>
<organism evidence="1 2">
    <name type="scientific">Tieghemostelium lacteum</name>
    <name type="common">Slime mold</name>
    <name type="synonym">Dictyostelium lacteum</name>
    <dbReference type="NCBI Taxonomy" id="361077"/>
    <lineage>
        <taxon>Eukaryota</taxon>
        <taxon>Amoebozoa</taxon>
        <taxon>Evosea</taxon>
        <taxon>Eumycetozoa</taxon>
        <taxon>Dictyostelia</taxon>
        <taxon>Dictyosteliales</taxon>
        <taxon>Raperosteliaceae</taxon>
        <taxon>Tieghemostelium</taxon>
    </lineage>
</organism>
<comment type="caution">
    <text evidence="1">The sequence shown here is derived from an EMBL/GenBank/DDBJ whole genome shotgun (WGS) entry which is preliminary data.</text>
</comment>
<dbReference type="Proteomes" id="UP000076078">
    <property type="component" value="Unassembled WGS sequence"/>
</dbReference>
<accession>A0A152A9U2</accession>
<evidence type="ECO:0000313" key="1">
    <source>
        <dbReference type="EMBL" id="KYR02905.1"/>
    </source>
</evidence>
<dbReference type="EMBL" id="LODT01000001">
    <property type="protein sequence ID" value="KYR02905.1"/>
    <property type="molecule type" value="Genomic_DNA"/>
</dbReference>
<sequence length="79" mass="8748">MSTDITVKLVNNKNTVLKEATFKTVSGKLPIKEIGRHFQVKNLIWSDIDTPIATDPKNENLSEMTFVGMKTLNVTGTAL</sequence>
<evidence type="ECO:0000313" key="2">
    <source>
        <dbReference type="Proteomes" id="UP000076078"/>
    </source>
</evidence>